<dbReference type="SUPFAM" id="SSF58100">
    <property type="entry name" value="Bacterial hemolysins"/>
    <property type="match status" value="1"/>
</dbReference>
<reference evidence="1" key="1">
    <citation type="submission" date="2021-02" db="EMBL/GenBank/DDBJ databases">
        <authorList>
            <person name="Dougan E. K."/>
            <person name="Rhodes N."/>
            <person name="Thang M."/>
            <person name="Chan C."/>
        </authorList>
    </citation>
    <scope>NUCLEOTIDE SEQUENCE</scope>
</reference>
<proteinExistence type="predicted"/>
<dbReference type="Pfam" id="PF05791">
    <property type="entry name" value="Bacillus_HBL"/>
    <property type="match status" value="1"/>
</dbReference>
<sequence>MGSCQSTLGTGPEPDVLVKQKVKKPVKVHDVANLKLPHPLRGLQATLNDEPSLAPPSLLKEKMLSSTALVAIIDASTTAIILQQDFPALDGVGDLVANQASAKASAGQWKNDVRGKIFKVNQAVIDYNSNFQELYSPLLEIADKIGVDPDALRDIAEGLNDLLQVITEQAQNVNDAKDAMAGLLVDMTDETVKLEADAAKIKSKYTGDQGELQNLEDLAQADKFAMDYDIAMIVVGIVGDVVGTIILAVSVTQFIESGGAATPVIVTGLLVTADFITVTVHCGDDYKAKAAEYRTTLATIATLKAEIAMAQVLTGSVGSLVNNLTSAVNALSSVAEAWDLLALDYSSVITALQRAEEPKKAASVIKTHLKAAKDSWDLLEKDAQNFKDNILGVQVENLAKNLKKG</sequence>
<keyword evidence="2" id="KW-1185">Reference proteome</keyword>
<dbReference type="PANTHER" id="PTHR38443">
    <property type="match status" value="1"/>
</dbReference>
<dbReference type="GO" id="GO:0016020">
    <property type="term" value="C:membrane"/>
    <property type="evidence" value="ECO:0007669"/>
    <property type="project" value="InterPro"/>
</dbReference>
<accession>A0A813FF36</accession>
<dbReference type="AlphaFoldDB" id="A0A813FF36"/>
<dbReference type="InterPro" id="IPR008414">
    <property type="entry name" value="HBL"/>
</dbReference>
<protein>
    <submittedName>
        <fullName evidence="1">Uncharacterized protein</fullName>
    </submittedName>
</protein>
<gene>
    <name evidence="1" type="ORF">PGLA1383_LOCUS29737</name>
</gene>
<evidence type="ECO:0000313" key="1">
    <source>
        <dbReference type="EMBL" id="CAE8611937.1"/>
    </source>
</evidence>
<evidence type="ECO:0000313" key="2">
    <source>
        <dbReference type="Proteomes" id="UP000654075"/>
    </source>
</evidence>
<comment type="caution">
    <text evidence="1">The sequence shown here is derived from an EMBL/GenBank/DDBJ whole genome shotgun (WGS) entry which is preliminary data.</text>
</comment>
<dbReference type="PANTHER" id="PTHR38443:SF2">
    <property type="entry name" value="NON-HEMOLYTIC ENTEROTOXIN LYTIC COMPONENT L1"/>
    <property type="match status" value="1"/>
</dbReference>
<organism evidence="1 2">
    <name type="scientific">Polarella glacialis</name>
    <name type="common">Dinoflagellate</name>
    <dbReference type="NCBI Taxonomy" id="89957"/>
    <lineage>
        <taxon>Eukaryota</taxon>
        <taxon>Sar</taxon>
        <taxon>Alveolata</taxon>
        <taxon>Dinophyceae</taxon>
        <taxon>Suessiales</taxon>
        <taxon>Suessiaceae</taxon>
        <taxon>Polarella</taxon>
    </lineage>
</organism>
<dbReference type="Proteomes" id="UP000654075">
    <property type="component" value="Unassembled WGS sequence"/>
</dbReference>
<dbReference type="Gene3D" id="1.20.1170.10">
    <property type="match status" value="1"/>
</dbReference>
<name>A0A813FF36_POLGL</name>
<dbReference type="EMBL" id="CAJNNV010025060">
    <property type="protein sequence ID" value="CAE8611937.1"/>
    <property type="molecule type" value="Genomic_DNA"/>
</dbReference>
<dbReference type="InterPro" id="IPR052785">
    <property type="entry name" value="Enterotoxin_cmpnt"/>
</dbReference>